<dbReference type="SMART" id="SM01040">
    <property type="entry name" value="Bro-N"/>
    <property type="match status" value="1"/>
</dbReference>
<dbReference type="GO" id="GO:0003677">
    <property type="term" value="F:DNA binding"/>
    <property type="evidence" value="ECO:0007669"/>
    <property type="project" value="InterPro"/>
</dbReference>
<dbReference type="Pfam" id="PF02498">
    <property type="entry name" value="Bro-N"/>
    <property type="match status" value="1"/>
</dbReference>
<dbReference type="EMBL" id="RHHS01000055">
    <property type="protein sequence ID" value="RNB52680.1"/>
    <property type="molecule type" value="Genomic_DNA"/>
</dbReference>
<dbReference type="Proteomes" id="UP000268829">
    <property type="component" value="Unassembled WGS sequence"/>
</dbReference>
<dbReference type="PANTHER" id="PTHR36180">
    <property type="entry name" value="DNA-BINDING PROTEIN-RELATED-RELATED"/>
    <property type="match status" value="1"/>
</dbReference>
<keyword evidence="3" id="KW-1185">Reference proteome</keyword>
<gene>
    <name evidence="2" type="ORF">EDM57_21065</name>
</gene>
<evidence type="ECO:0000313" key="3">
    <source>
        <dbReference type="Proteomes" id="UP000268829"/>
    </source>
</evidence>
<organism evidence="2 3">
    <name type="scientific">Brevibacillus gelatini</name>
    <dbReference type="NCBI Taxonomy" id="1655277"/>
    <lineage>
        <taxon>Bacteria</taxon>
        <taxon>Bacillati</taxon>
        <taxon>Bacillota</taxon>
        <taxon>Bacilli</taxon>
        <taxon>Bacillales</taxon>
        <taxon>Paenibacillaceae</taxon>
        <taxon>Brevibacillus</taxon>
    </lineage>
</organism>
<dbReference type="PROSITE" id="PS51750">
    <property type="entry name" value="BRO_N"/>
    <property type="match status" value="1"/>
</dbReference>
<evidence type="ECO:0000313" key="2">
    <source>
        <dbReference type="EMBL" id="RNB52680.1"/>
    </source>
</evidence>
<name>A0A3M8AN93_9BACL</name>
<proteinExistence type="predicted"/>
<dbReference type="Pfam" id="PF03374">
    <property type="entry name" value="ANT"/>
    <property type="match status" value="1"/>
</dbReference>
<protein>
    <submittedName>
        <fullName evidence="2">Toxin-antitoxin system, toxin component, Bro family protein</fullName>
    </submittedName>
</protein>
<dbReference type="InterPro" id="IPR003497">
    <property type="entry name" value="BRO_N_domain"/>
</dbReference>
<accession>A0A3M8AN93</accession>
<sequence length="279" mass="32826">MSDQKEMIFMKQLEKIFNYQSKEVRVILIKNQPWFVARDVCALLEHSDTSTAIKRLDSDEKLTQTMFVSGQNREVWLINESGLYSLILTSRKPEAKAFKRWITHEVLPSIRKTGQYISADHPSRFKLPMTYKEALLELVAKVEENERLQNTLIEQSPKIELYNSLMDTTNFQTMNQVAKSLRWGRNRLYKFLRKNKVLFYKSQYERNIPYQRYIDNGYFRLIAVPLRTDAGLVMSSQTLVSAKGVEFIHKLIKQHMFEKSYANGIKQILKAGVYNEFQC</sequence>
<evidence type="ECO:0000259" key="1">
    <source>
        <dbReference type="PROSITE" id="PS51750"/>
    </source>
</evidence>
<comment type="caution">
    <text evidence="2">The sequence shown here is derived from an EMBL/GenBank/DDBJ whole genome shotgun (WGS) entry which is preliminary data.</text>
</comment>
<feature type="domain" description="Bro-N" evidence="1">
    <location>
        <begin position="10"/>
        <end position="114"/>
    </location>
</feature>
<dbReference type="AlphaFoldDB" id="A0A3M8AN93"/>
<dbReference type="InterPro" id="IPR005039">
    <property type="entry name" value="Ant_C"/>
</dbReference>
<dbReference type="OrthoDB" id="9812611at2"/>
<dbReference type="PANTHER" id="PTHR36180:SF2">
    <property type="entry name" value="BRO FAMILY PROTEIN"/>
    <property type="match status" value="1"/>
</dbReference>
<reference evidence="2 3" key="1">
    <citation type="submission" date="2018-10" db="EMBL/GenBank/DDBJ databases">
        <title>Phylogenomics of Brevibacillus.</title>
        <authorList>
            <person name="Dunlap C."/>
        </authorList>
    </citation>
    <scope>NUCLEOTIDE SEQUENCE [LARGE SCALE GENOMIC DNA]</scope>
    <source>
        <strain evidence="2 3">DSM 100115</strain>
    </source>
</reference>